<evidence type="ECO:0000313" key="3">
    <source>
        <dbReference type="Proteomes" id="UP000598217"/>
    </source>
</evidence>
<feature type="transmembrane region" description="Helical" evidence="1">
    <location>
        <begin position="117"/>
        <end position="136"/>
    </location>
</feature>
<keyword evidence="1" id="KW-0472">Membrane</keyword>
<keyword evidence="1" id="KW-1133">Transmembrane helix</keyword>
<sequence>MHTQGKPGSVVAVLVLLVLIAVYQLFIGATTLFGAFVVEGTDLMEQMPTEMDAVAETAEQNVWAIYLGGAVCLVYAVAATVLAVMVGRGEPRARPLTIGVNAVFGVANPALMIPMVYGPGAVISAVFALVVAGLLFRRAAQDYFSAPAGETVRS</sequence>
<gene>
    <name evidence="2" type="ORF">H4W79_003958</name>
</gene>
<protein>
    <submittedName>
        <fullName evidence="2">Membrane protein</fullName>
    </submittedName>
</protein>
<organism evidence="2 3">
    <name type="scientific">Nocardiopsis terrae</name>
    <dbReference type="NCBI Taxonomy" id="372655"/>
    <lineage>
        <taxon>Bacteria</taxon>
        <taxon>Bacillati</taxon>
        <taxon>Actinomycetota</taxon>
        <taxon>Actinomycetes</taxon>
        <taxon>Streptosporangiales</taxon>
        <taxon>Nocardiopsidaceae</taxon>
        <taxon>Nocardiopsis</taxon>
    </lineage>
</organism>
<proteinExistence type="predicted"/>
<comment type="caution">
    <text evidence="2">The sequence shown here is derived from an EMBL/GenBank/DDBJ whole genome shotgun (WGS) entry which is preliminary data.</text>
</comment>
<feature type="transmembrane region" description="Helical" evidence="1">
    <location>
        <begin position="12"/>
        <end position="38"/>
    </location>
</feature>
<evidence type="ECO:0000313" key="2">
    <source>
        <dbReference type="EMBL" id="MBE1459744.1"/>
    </source>
</evidence>
<name>A0ABR9HL33_9ACTN</name>
<feature type="transmembrane region" description="Helical" evidence="1">
    <location>
        <begin position="63"/>
        <end position="86"/>
    </location>
</feature>
<dbReference type="Proteomes" id="UP000598217">
    <property type="component" value="Unassembled WGS sequence"/>
</dbReference>
<keyword evidence="1" id="KW-0812">Transmembrane</keyword>
<dbReference type="EMBL" id="JADBDY010000001">
    <property type="protein sequence ID" value="MBE1459744.1"/>
    <property type="molecule type" value="Genomic_DNA"/>
</dbReference>
<evidence type="ECO:0000256" key="1">
    <source>
        <dbReference type="SAM" id="Phobius"/>
    </source>
</evidence>
<feature type="transmembrane region" description="Helical" evidence="1">
    <location>
        <begin position="93"/>
        <end position="111"/>
    </location>
</feature>
<dbReference type="RefSeq" id="WP_191274540.1">
    <property type="nucleotide sequence ID" value="NZ_BMXJ01000007.1"/>
</dbReference>
<reference evidence="2 3" key="1">
    <citation type="submission" date="2020-10" db="EMBL/GenBank/DDBJ databases">
        <title>Sequencing the genomes of 1000 actinobacteria strains.</title>
        <authorList>
            <person name="Klenk H.-P."/>
        </authorList>
    </citation>
    <scope>NUCLEOTIDE SEQUENCE [LARGE SCALE GENOMIC DNA]</scope>
    <source>
        <strain evidence="2 3">DSM 45157</strain>
    </source>
</reference>
<keyword evidence="3" id="KW-1185">Reference proteome</keyword>
<accession>A0ABR9HL33</accession>